<gene>
    <name evidence="1" type="ORF">Hypma_006980</name>
</gene>
<organism evidence="1 2">
    <name type="scientific">Hypsizygus marmoreus</name>
    <name type="common">White beech mushroom</name>
    <name type="synonym">Agaricus marmoreus</name>
    <dbReference type="NCBI Taxonomy" id="39966"/>
    <lineage>
        <taxon>Eukaryota</taxon>
        <taxon>Fungi</taxon>
        <taxon>Dikarya</taxon>
        <taxon>Basidiomycota</taxon>
        <taxon>Agaricomycotina</taxon>
        <taxon>Agaricomycetes</taxon>
        <taxon>Agaricomycetidae</taxon>
        <taxon>Agaricales</taxon>
        <taxon>Tricholomatineae</taxon>
        <taxon>Lyophyllaceae</taxon>
        <taxon>Hypsizygus</taxon>
    </lineage>
</organism>
<dbReference type="InParanoid" id="A0A369JYT9"/>
<dbReference type="AlphaFoldDB" id="A0A369JYT9"/>
<reference evidence="1" key="1">
    <citation type="submission" date="2018-04" db="EMBL/GenBank/DDBJ databases">
        <title>Whole genome sequencing of Hypsizygus marmoreus.</title>
        <authorList>
            <person name="Choi I.-G."/>
            <person name="Min B."/>
            <person name="Kim J.-G."/>
            <person name="Kim S."/>
            <person name="Oh Y.-L."/>
            <person name="Kong W.-S."/>
            <person name="Park H."/>
            <person name="Jeong J."/>
            <person name="Song E.-S."/>
        </authorList>
    </citation>
    <scope>NUCLEOTIDE SEQUENCE [LARGE SCALE GENOMIC DNA]</scope>
    <source>
        <strain evidence="1">51987-8</strain>
    </source>
</reference>
<evidence type="ECO:0000313" key="1">
    <source>
        <dbReference type="EMBL" id="RDB26400.1"/>
    </source>
</evidence>
<dbReference type="EMBL" id="LUEZ02000040">
    <property type="protein sequence ID" value="RDB26400.1"/>
    <property type="molecule type" value="Genomic_DNA"/>
</dbReference>
<accession>A0A369JYT9</accession>
<proteinExistence type="predicted"/>
<evidence type="ECO:0000313" key="2">
    <source>
        <dbReference type="Proteomes" id="UP000076154"/>
    </source>
</evidence>
<comment type="caution">
    <text evidence="1">The sequence shown here is derived from an EMBL/GenBank/DDBJ whole genome shotgun (WGS) entry which is preliminary data.</text>
</comment>
<sequence length="147" mass="16302">MLMLNETPLQPVQPTLEMAAALSAFSRHCPELRQLGFYFDGRSDPNISIGDSAVIKFNYLVALHVGASPISNASQHIVDVADFLTAILPIGCKTIWTDGGDEASRDIDDDQSSLFGGMPLEDSQGWQSMDRLRMLWYKKLTIQRSIL</sequence>
<protein>
    <submittedName>
        <fullName evidence="1">Uncharacterized protein</fullName>
    </submittedName>
</protein>
<name>A0A369JYT9_HYPMA</name>
<keyword evidence="2" id="KW-1185">Reference proteome</keyword>
<dbReference type="Proteomes" id="UP000076154">
    <property type="component" value="Unassembled WGS sequence"/>
</dbReference>